<evidence type="ECO:0000313" key="1">
    <source>
        <dbReference type="EMBL" id="KAI8437751.1"/>
    </source>
</evidence>
<organism evidence="1 2">
    <name type="scientific">Choristoneura fumiferana</name>
    <name type="common">Spruce budworm moth</name>
    <name type="synonym">Archips fumiferana</name>
    <dbReference type="NCBI Taxonomy" id="7141"/>
    <lineage>
        <taxon>Eukaryota</taxon>
        <taxon>Metazoa</taxon>
        <taxon>Ecdysozoa</taxon>
        <taxon>Arthropoda</taxon>
        <taxon>Hexapoda</taxon>
        <taxon>Insecta</taxon>
        <taxon>Pterygota</taxon>
        <taxon>Neoptera</taxon>
        <taxon>Endopterygota</taxon>
        <taxon>Lepidoptera</taxon>
        <taxon>Glossata</taxon>
        <taxon>Ditrysia</taxon>
        <taxon>Tortricoidea</taxon>
        <taxon>Tortricidae</taxon>
        <taxon>Tortricinae</taxon>
        <taxon>Choristoneura</taxon>
    </lineage>
</organism>
<comment type="caution">
    <text evidence="1">The sequence shown here is derived from an EMBL/GenBank/DDBJ whole genome shotgun (WGS) entry which is preliminary data.</text>
</comment>
<reference evidence="1 2" key="1">
    <citation type="journal article" date="2022" name="Genome Biol. Evol.">
        <title>The Spruce Budworm Genome: Reconstructing the Evolutionary History of Antifreeze Proteins.</title>
        <authorList>
            <person name="Beliveau C."/>
            <person name="Gagne P."/>
            <person name="Picq S."/>
            <person name="Vernygora O."/>
            <person name="Keeling C.I."/>
            <person name="Pinkney K."/>
            <person name="Doucet D."/>
            <person name="Wen F."/>
            <person name="Johnston J.S."/>
            <person name="Maaroufi H."/>
            <person name="Boyle B."/>
            <person name="Laroche J."/>
            <person name="Dewar K."/>
            <person name="Juretic N."/>
            <person name="Blackburn G."/>
            <person name="Nisole A."/>
            <person name="Brunet B."/>
            <person name="Brandao M."/>
            <person name="Lumley L."/>
            <person name="Duan J."/>
            <person name="Quan G."/>
            <person name="Lucarotti C.J."/>
            <person name="Roe A.D."/>
            <person name="Sperling F.A.H."/>
            <person name="Levesque R.C."/>
            <person name="Cusson M."/>
        </authorList>
    </citation>
    <scope>NUCLEOTIDE SEQUENCE [LARGE SCALE GENOMIC DNA]</scope>
    <source>
        <strain evidence="1">Glfc:IPQL:Cfum</strain>
    </source>
</reference>
<keyword evidence="2" id="KW-1185">Reference proteome</keyword>
<proteinExistence type="predicted"/>
<sequence length="469" mass="53209">MGHFPPLVINLLLIYHCTGLKVNVVIRGRSLSDIGRLPVDDDEDDDDESDLIEGTELKRLTQQDLVDFSLQVAKGMEYLSSRGPTAHRISKLKWQWVGHFSRRTDKRVLVWRPRIGKRGVGRPQTRWSDDLRKVAGKNCMRVAERRAHVAISMQVYECAHSYADGTRVRSVEPSVRLVGRAASVDRRAMRLYGCVQGFADGATDLACVQCIHRDLAARNVLVAAHALKVADFGLARDVRGADYYRKRAPGKLPVRWMAPESLAHNYYTKKSDVWSFGVLMWEIMTFGNTPYAQIPVHYLYNYLRMGKRMEKPANCGQEVYDLMRHCCSFNPDDRPTFTEKCGAGKECLAYPGSNSKSPPRSLHQTASLLSLSLVKSHVERTNPVERLVVQGKVEGTRARGRSPMRWRDQVKAALSGPLHECSRRAAVQEEWRRIVKLATTTDVTTKKESLTPLLDKPVCAIRKLFYIRF</sequence>
<accession>A0ACC0KNM3</accession>
<evidence type="ECO:0000313" key="2">
    <source>
        <dbReference type="Proteomes" id="UP001064048"/>
    </source>
</evidence>
<dbReference type="Proteomes" id="UP001064048">
    <property type="component" value="Chromosome 20"/>
</dbReference>
<dbReference type="EMBL" id="CM046120">
    <property type="protein sequence ID" value="KAI8437751.1"/>
    <property type="molecule type" value="Genomic_DNA"/>
</dbReference>
<gene>
    <name evidence="1" type="ORF">MSG28_011985</name>
</gene>
<protein>
    <submittedName>
        <fullName evidence="1">Uncharacterized protein</fullName>
    </submittedName>
</protein>
<name>A0ACC0KNM3_CHOFU</name>